<dbReference type="PROSITE" id="PS50113">
    <property type="entry name" value="PAC"/>
    <property type="match status" value="1"/>
</dbReference>
<dbReference type="GO" id="GO:0000155">
    <property type="term" value="F:phosphorelay sensor kinase activity"/>
    <property type="evidence" value="ECO:0007669"/>
    <property type="project" value="InterPro"/>
</dbReference>
<dbReference type="FunFam" id="3.30.565.10:FF:000006">
    <property type="entry name" value="Sensor histidine kinase WalK"/>
    <property type="match status" value="1"/>
</dbReference>
<evidence type="ECO:0000313" key="12">
    <source>
        <dbReference type="EMBL" id="NYH15602.1"/>
    </source>
</evidence>
<evidence type="ECO:0000256" key="3">
    <source>
        <dbReference type="ARBA" id="ARBA00012438"/>
    </source>
</evidence>
<sequence>MTPLPGIVKPIESRLRGDPSVRDDNRGDNDNNSAEPLGSLPADLNDSRLLHELSLSLLERHDLPSLYAKVVETARVLMNADFASLQMLDMSAGEHEPHLNLLAHSGFTAHAADHWRTVLIESTTSCGESWASGERVVVSDIEHHAPFCDTVDLDVFRETGIKAMQSTPLRSRDGAFIGMISTHWSRFHEPDERQLSLIDIMARLTADLIERARSEDALRLSEARLRALVTATSYSLYRMSSDWKLMRALDGRGFLRDTTDVSEDWVRNYIHADDQPKLLAAIQLALDSRSMFELEHRVAKVDGTWGWAHSRAVPLFDADGKIVEWFGAASDVTARVEAEHALRESREKLLDADRMKDQFLATLAHELRNPLAPVRHGLQILRCADAPEASLPILDMLDRQVDHMVRLVDDLMEVARISSGALQLSRTEIDVEDTVRSALDLSRPLLDRGGHALHVRYPPERLYVHADQVRLTQVLSNLLNNAARYTPSGGRIELEIGRDENRVVIRVSDNGNGLAATDLPKLFRLFERLDAPQASGEGLGVGLALAKRLMELQGGDIAVESPGRGLGSTFTVHLPIVEKPVHVKSSARVTEPMRFDGLRVLIVDDNVDSAMSLGMLLDISGCTTRVVHSGAEALEAVKLFEPRVAVLDIGMPDMDGIELARELRARTQLAQTSLVALTGWGQADDRVKTREAGFECHLVKPVSFEQLCEVLQQCVGNQPAQ</sequence>
<dbReference type="SMART" id="SM00086">
    <property type="entry name" value="PAC"/>
    <property type="match status" value="1"/>
</dbReference>
<dbReference type="PRINTS" id="PR00344">
    <property type="entry name" value="BCTRLSENSOR"/>
</dbReference>
<comment type="catalytic activity">
    <reaction evidence="1">
        <text>ATP + protein L-histidine = ADP + protein N-phospho-L-histidine.</text>
        <dbReference type="EC" id="2.7.13.3"/>
    </reaction>
</comment>
<dbReference type="Gene3D" id="1.10.287.130">
    <property type="match status" value="1"/>
</dbReference>
<dbReference type="InterPro" id="IPR000700">
    <property type="entry name" value="PAS-assoc_C"/>
</dbReference>
<dbReference type="NCBIfam" id="TIGR00229">
    <property type="entry name" value="sensory_box"/>
    <property type="match status" value="1"/>
</dbReference>
<gene>
    <name evidence="12" type="ORF">GGD41_002830</name>
</gene>
<dbReference type="Pfam" id="PF00512">
    <property type="entry name" value="HisKA"/>
    <property type="match status" value="1"/>
</dbReference>
<keyword evidence="4 7" id="KW-0597">Phosphoprotein</keyword>
<feature type="region of interest" description="Disordered" evidence="8">
    <location>
        <begin position="1"/>
        <end position="41"/>
    </location>
</feature>
<dbReference type="SMART" id="SM00065">
    <property type="entry name" value="GAF"/>
    <property type="match status" value="1"/>
</dbReference>
<dbReference type="EMBL" id="JACCAU010000001">
    <property type="protein sequence ID" value="NYH15602.1"/>
    <property type="molecule type" value="Genomic_DNA"/>
</dbReference>
<dbReference type="InterPro" id="IPR000014">
    <property type="entry name" value="PAS"/>
</dbReference>
<dbReference type="SMART" id="SM00388">
    <property type="entry name" value="HisKA"/>
    <property type="match status" value="1"/>
</dbReference>
<dbReference type="InterPro" id="IPR036890">
    <property type="entry name" value="HATPase_C_sf"/>
</dbReference>
<dbReference type="SUPFAM" id="SSF47384">
    <property type="entry name" value="Homodimeric domain of signal transducing histidine kinase"/>
    <property type="match status" value="1"/>
</dbReference>
<dbReference type="CDD" id="cd17580">
    <property type="entry name" value="REC_2_DhkD-like"/>
    <property type="match status" value="1"/>
</dbReference>
<keyword evidence="6 12" id="KW-0418">Kinase</keyword>
<evidence type="ECO:0000256" key="2">
    <source>
        <dbReference type="ARBA" id="ARBA00004429"/>
    </source>
</evidence>
<dbReference type="InterPro" id="IPR011006">
    <property type="entry name" value="CheY-like_superfamily"/>
</dbReference>
<evidence type="ECO:0000256" key="1">
    <source>
        <dbReference type="ARBA" id="ARBA00000085"/>
    </source>
</evidence>
<dbReference type="SUPFAM" id="SSF55785">
    <property type="entry name" value="PYP-like sensor domain (PAS domain)"/>
    <property type="match status" value="1"/>
</dbReference>
<dbReference type="Pfam" id="PF13185">
    <property type="entry name" value="GAF_2"/>
    <property type="match status" value="1"/>
</dbReference>
<dbReference type="InterPro" id="IPR003661">
    <property type="entry name" value="HisK_dim/P_dom"/>
</dbReference>
<evidence type="ECO:0000256" key="8">
    <source>
        <dbReference type="SAM" id="MobiDB-lite"/>
    </source>
</evidence>
<dbReference type="Proteomes" id="UP000572540">
    <property type="component" value="Unassembled WGS sequence"/>
</dbReference>
<dbReference type="InterPro" id="IPR029016">
    <property type="entry name" value="GAF-like_dom_sf"/>
</dbReference>
<keyword evidence="5" id="KW-0808">Transferase</keyword>
<dbReference type="Gene3D" id="3.40.50.2300">
    <property type="match status" value="1"/>
</dbReference>
<evidence type="ECO:0000256" key="6">
    <source>
        <dbReference type="ARBA" id="ARBA00022777"/>
    </source>
</evidence>
<dbReference type="CDD" id="cd00082">
    <property type="entry name" value="HisKA"/>
    <property type="match status" value="1"/>
</dbReference>
<accession>A0A7Y9W7V4</accession>
<feature type="compositionally biased region" description="Basic and acidic residues" evidence="8">
    <location>
        <begin position="11"/>
        <end position="29"/>
    </location>
</feature>
<dbReference type="CDD" id="cd00130">
    <property type="entry name" value="PAS"/>
    <property type="match status" value="1"/>
</dbReference>
<evidence type="ECO:0000259" key="10">
    <source>
        <dbReference type="PROSITE" id="PS50110"/>
    </source>
</evidence>
<dbReference type="PANTHER" id="PTHR43547:SF2">
    <property type="entry name" value="HYBRID SIGNAL TRANSDUCTION HISTIDINE KINASE C"/>
    <property type="match status" value="1"/>
</dbReference>
<comment type="caution">
    <text evidence="12">The sequence shown here is derived from an EMBL/GenBank/DDBJ whole genome shotgun (WGS) entry which is preliminary data.</text>
</comment>
<dbReference type="PROSITE" id="PS50109">
    <property type="entry name" value="HIS_KIN"/>
    <property type="match status" value="1"/>
</dbReference>
<dbReference type="PANTHER" id="PTHR43547">
    <property type="entry name" value="TWO-COMPONENT HISTIDINE KINASE"/>
    <property type="match status" value="1"/>
</dbReference>
<dbReference type="SMART" id="SM00448">
    <property type="entry name" value="REC"/>
    <property type="match status" value="1"/>
</dbReference>
<dbReference type="Gene3D" id="3.30.450.40">
    <property type="match status" value="1"/>
</dbReference>
<reference evidence="12 13" key="1">
    <citation type="submission" date="2020-07" db="EMBL/GenBank/DDBJ databases">
        <title>Exploring microbial biodiversity for novel pathways involved in the catabolism of aromatic compounds derived from lignin.</title>
        <authorList>
            <person name="Elkins J."/>
        </authorList>
    </citation>
    <scope>NUCLEOTIDE SEQUENCE [LARGE SCALE GENOMIC DNA]</scope>
    <source>
        <strain evidence="12 13">H2C3B</strain>
    </source>
</reference>
<feature type="domain" description="Histidine kinase" evidence="9">
    <location>
        <begin position="362"/>
        <end position="578"/>
    </location>
</feature>
<dbReference type="Gene3D" id="3.30.450.20">
    <property type="entry name" value="PAS domain"/>
    <property type="match status" value="1"/>
</dbReference>
<protein>
    <recommendedName>
        <fullName evidence="3">histidine kinase</fullName>
        <ecNumber evidence="3">2.7.13.3</ecNumber>
    </recommendedName>
</protein>
<evidence type="ECO:0000256" key="4">
    <source>
        <dbReference type="ARBA" id="ARBA00022553"/>
    </source>
</evidence>
<dbReference type="InterPro" id="IPR005467">
    <property type="entry name" value="His_kinase_dom"/>
</dbReference>
<dbReference type="Pfam" id="PF08447">
    <property type="entry name" value="PAS_3"/>
    <property type="match status" value="1"/>
</dbReference>
<organism evidence="12 13">
    <name type="scientific">Paraburkholderia bryophila</name>
    <dbReference type="NCBI Taxonomy" id="420952"/>
    <lineage>
        <taxon>Bacteria</taxon>
        <taxon>Pseudomonadati</taxon>
        <taxon>Pseudomonadota</taxon>
        <taxon>Betaproteobacteria</taxon>
        <taxon>Burkholderiales</taxon>
        <taxon>Burkholderiaceae</taxon>
        <taxon>Paraburkholderia</taxon>
    </lineage>
</organism>
<dbReference type="InterPro" id="IPR035965">
    <property type="entry name" value="PAS-like_dom_sf"/>
</dbReference>
<evidence type="ECO:0000259" key="11">
    <source>
        <dbReference type="PROSITE" id="PS50113"/>
    </source>
</evidence>
<dbReference type="SMART" id="SM00387">
    <property type="entry name" value="HATPase_c"/>
    <property type="match status" value="1"/>
</dbReference>
<feature type="domain" description="PAC" evidence="11">
    <location>
        <begin position="292"/>
        <end position="344"/>
    </location>
</feature>
<dbReference type="Gene3D" id="3.30.565.10">
    <property type="entry name" value="Histidine kinase-like ATPase, C-terminal domain"/>
    <property type="match status" value="1"/>
</dbReference>
<dbReference type="InterPro" id="IPR003018">
    <property type="entry name" value="GAF"/>
</dbReference>
<feature type="modified residue" description="4-aspartylphosphate" evidence="7">
    <location>
        <position position="648"/>
    </location>
</feature>
<dbReference type="InterPro" id="IPR004358">
    <property type="entry name" value="Sig_transdc_His_kin-like_C"/>
</dbReference>
<dbReference type="InterPro" id="IPR001610">
    <property type="entry name" value="PAC"/>
</dbReference>
<dbReference type="SUPFAM" id="SSF52172">
    <property type="entry name" value="CheY-like"/>
    <property type="match status" value="1"/>
</dbReference>
<comment type="subcellular location">
    <subcellularLocation>
        <location evidence="2">Cell inner membrane</location>
        <topology evidence="2">Multi-pass membrane protein</topology>
    </subcellularLocation>
</comment>
<dbReference type="EC" id="2.7.13.3" evidence="3"/>
<dbReference type="RefSeq" id="WP_179711453.1">
    <property type="nucleotide sequence ID" value="NZ_JACCAU010000001.1"/>
</dbReference>
<dbReference type="InterPro" id="IPR001789">
    <property type="entry name" value="Sig_transdc_resp-reg_receiver"/>
</dbReference>
<dbReference type="Pfam" id="PF02518">
    <property type="entry name" value="HATPase_c"/>
    <property type="match status" value="1"/>
</dbReference>
<dbReference type="InterPro" id="IPR036097">
    <property type="entry name" value="HisK_dim/P_sf"/>
</dbReference>
<dbReference type="AlphaFoldDB" id="A0A7Y9W7V4"/>
<dbReference type="SUPFAM" id="SSF55874">
    <property type="entry name" value="ATPase domain of HSP90 chaperone/DNA topoisomerase II/histidine kinase"/>
    <property type="match status" value="1"/>
</dbReference>
<evidence type="ECO:0000256" key="7">
    <source>
        <dbReference type="PROSITE-ProRule" id="PRU00169"/>
    </source>
</evidence>
<feature type="domain" description="Response regulatory" evidence="10">
    <location>
        <begin position="599"/>
        <end position="715"/>
    </location>
</feature>
<name>A0A7Y9W7V4_9BURK</name>
<proteinExistence type="predicted"/>
<dbReference type="Pfam" id="PF00072">
    <property type="entry name" value="Response_reg"/>
    <property type="match status" value="1"/>
</dbReference>
<evidence type="ECO:0000259" key="9">
    <source>
        <dbReference type="PROSITE" id="PS50109"/>
    </source>
</evidence>
<evidence type="ECO:0000313" key="13">
    <source>
        <dbReference type="Proteomes" id="UP000572540"/>
    </source>
</evidence>
<dbReference type="InterPro" id="IPR003594">
    <property type="entry name" value="HATPase_dom"/>
</dbReference>
<dbReference type="InterPro" id="IPR013655">
    <property type="entry name" value="PAS_fold_3"/>
</dbReference>
<dbReference type="GO" id="GO:0005886">
    <property type="term" value="C:plasma membrane"/>
    <property type="evidence" value="ECO:0007669"/>
    <property type="project" value="UniProtKB-SubCell"/>
</dbReference>
<dbReference type="SUPFAM" id="SSF55781">
    <property type="entry name" value="GAF domain-like"/>
    <property type="match status" value="1"/>
</dbReference>
<evidence type="ECO:0000256" key="5">
    <source>
        <dbReference type="ARBA" id="ARBA00022679"/>
    </source>
</evidence>
<dbReference type="PROSITE" id="PS50110">
    <property type="entry name" value="RESPONSE_REGULATORY"/>
    <property type="match status" value="1"/>
</dbReference>